<gene>
    <name evidence="2" type="ORF">WKW77_08415</name>
</gene>
<dbReference type="RefSeq" id="WP_340356404.1">
    <property type="nucleotide sequence ID" value="NZ_JBBKZU010000003.1"/>
</dbReference>
<dbReference type="SUPFAM" id="SSF53474">
    <property type="entry name" value="alpha/beta-Hydrolases"/>
    <property type="match status" value="1"/>
</dbReference>
<dbReference type="Proteomes" id="UP001365846">
    <property type="component" value="Unassembled WGS sequence"/>
</dbReference>
<dbReference type="EMBL" id="JBBKZU010000003">
    <property type="protein sequence ID" value="MEJ8811090.1"/>
    <property type="molecule type" value="Genomic_DNA"/>
</dbReference>
<comment type="caution">
    <text evidence="2">The sequence shown here is derived from an EMBL/GenBank/DDBJ whole genome shotgun (WGS) entry which is preliminary data.</text>
</comment>
<dbReference type="PANTHER" id="PTHR35807">
    <property type="entry name" value="TRANSCRIPTIONAL REGULATOR REDD-RELATED"/>
    <property type="match status" value="1"/>
</dbReference>
<dbReference type="InterPro" id="IPR036388">
    <property type="entry name" value="WH-like_DNA-bd_sf"/>
</dbReference>
<dbReference type="InterPro" id="IPR000073">
    <property type="entry name" value="AB_hydrolase_1"/>
</dbReference>
<organism evidence="2 3">
    <name type="scientific">Variovorax ureilyticus</name>
    <dbReference type="NCBI Taxonomy" id="1836198"/>
    <lineage>
        <taxon>Bacteria</taxon>
        <taxon>Pseudomonadati</taxon>
        <taxon>Pseudomonadota</taxon>
        <taxon>Betaproteobacteria</taxon>
        <taxon>Burkholderiales</taxon>
        <taxon>Comamonadaceae</taxon>
        <taxon>Variovorax</taxon>
    </lineage>
</organism>
<dbReference type="InterPro" id="IPR011990">
    <property type="entry name" value="TPR-like_helical_dom_sf"/>
</dbReference>
<dbReference type="PANTHER" id="PTHR35807:SF3">
    <property type="entry name" value="BLL5740 PROTEIN"/>
    <property type="match status" value="1"/>
</dbReference>
<keyword evidence="3" id="KW-1185">Reference proteome</keyword>
<dbReference type="Pfam" id="PF03704">
    <property type="entry name" value="BTAD"/>
    <property type="match status" value="1"/>
</dbReference>
<dbReference type="SUPFAM" id="SSF48452">
    <property type="entry name" value="TPR-like"/>
    <property type="match status" value="1"/>
</dbReference>
<dbReference type="SMART" id="SM01043">
    <property type="entry name" value="BTAD"/>
    <property type="match status" value="1"/>
</dbReference>
<dbReference type="Gene3D" id="1.25.40.10">
    <property type="entry name" value="Tetratricopeptide repeat domain"/>
    <property type="match status" value="1"/>
</dbReference>
<proteinExistence type="predicted"/>
<reference evidence="2 3" key="1">
    <citation type="submission" date="2024-03" db="EMBL/GenBank/DDBJ databases">
        <title>Novel species of the genus Variovorax.</title>
        <authorList>
            <person name="Liu Q."/>
            <person name="Xin Y.-H."/>
        </authorList>
    </citation>
    <scope>NUCLEOTIDE SEQUENCE [LARGE SCALE GENOMIC DNA]</scope>
    <source>
        <strain evidence="2 3">KACC 18899</strain>
    </source>
</reference>
<dbReference type="Pfam" id="PF00561">
    <property type="entry name" value="Abhydrolase_1"/>
    <property type="match status" value="1"/>
</dbReference>
<protein>
    <submittedName>
        <fullName evidence="2">Alpha/beta fold hydrolase</fullName>
    </submittedName>
</protein>
<dbReference type="InterPro" id="IPR051677">
    <property type="entry name" value="AfsR-DnrI-RedD_regulator"/>
</dbReference>
<dbReference type="InterPro" id="IPR005158">
    <property type="entry name" value="BTAD"/>
</dbReference>
<evidence type="ECO:0000313" key="2">
    <source>
        <dbReference type="EMBL" id="MEJ8811090.1"/>
    </source>
</evidence>
<name>A0ABU8VC02_9BURK</name>
<dbReference type="Gene3D" id="1.10.10.10">
    <property type="entry name" value="Winged helix-like DNA-binding domain superfamily/Winged helix DNA-binding domain"/>
    <property type="match status" value="1"/>
</dbReference>
<dbReference type="PRINTS" id="PR00111">
    <property type="entry name" value="ABHYDROLASE"/>
</dbReference>
<dbReference type="Gene3D" id="3.40.50.1820">
    <property type="entry name" value="alpha/beta hydrolase"/>
    <property type="match status" value="1"/>
</dbReference>
<feature type="domain" description="Bacterial transcriptional activator" evidence="1">
    <location>
        <begin position="107"/>
        <end position="255"/>
    </location>
</feature>
<keyword evidence="2" id="KW-0378">Hydrolase</keyword>
<evidence type="ECO:0000259" key="1">
    <source>
        <dbReference type="SMART" id="SM01043"/>
    </source>
</evidence>
<dbReference type="GO" id="GO:0016787">
    <property type="term" value="F:hydrolase activity"/>
    <property type="evidence" value="ECO:0007669"/>
    <property type="project" value="UniProtKB-KW"/>
</dbReference>
<dbReference type="InterPro" id="IPR029058">
    <property type="entry name" value="AB_hydrolase_fold"/>
</dbReference>
<accession>A0ABU8VC02</accession>
<evidence type="ECO:0000313" key="3">
    <source>
        <dbReference type="Proteomes" id="UP001365846"/>
    </source>
</evidence>
<sequence length="543" mass="59200">MPSPSRSAASELPAPELRIFGVPALVVQGHEVPLSLKRAFALLAYLAFHPGPVPRAHLATLLWPDADEAQARTRLRRLVYTLEDVAGCRMLSSANDCLSLAAGRLETDALQFTRFARSAVASEALEDATLAQARQWIACARRPLLQGIVLGSDAFVDWLKAVSIEHEHLLARLLERVIDALARRGEFATALDLAEVLLALDAYREPSYVLLMQLHALQGHSAGVEAAYTRCADVLRAEFGIRPGPQTEKAYLRMTEDLRRLWSHRVERPGVRFAESAAGAIAYTVIGSGEQALVVCPGFLCHIEIALEHPPIRACIEALAEHFRVVLFDRRGIGMSERLRAASTPAALAQDIEAILDDAQVEKAWLFGSSEGSLGAMRLAVDQPDRVAGLCLFGALARGSAAPDYPWALPAAAYDVWLKRLVAGWGGPVGIETFAPSEQDDPAVRAWWARLVRHAASPGGLEAILAGLRDADMRPELTRIRVPTLVMHRRGDRAVRFEAGEHLARTIPGAVWHPLEGADHFWWAGDSRPVVQAIADFAAPAER</sequence>